<dbReference type="GO" id="GO:0046872">
    <property type="term" value="F:metal ion binding"/>
    <property type="evidence" value="ECO:0007669"/>
    <property type="project" value="UniProtKB-KW"/>
</dbReference>
<feature type="binding site" evidence="2">
    <location>
        <position position="107"/>
    </location>
    <ligand>
        <name>Fe cation</name>
        <dbReference type="ChEBI" id="CHEBI:24875"/>
    </ligand>
</feature>
<dbReference type="CDD" id="cd02909">
    <property type="entry name" value="cupin_pirin_N"/>
    <property type="match status" value="1"/>
</dbReference>
<comment type="cofactor">
    <cofactor evidence="2">
        <name>Fe cation</name>
        <dbReference type="ChEBI" id="CHEBI:24875"/>
    </cofactor>
    <text evidence="2">Binds 1 Fe cation per subunit.</text>
</comment>
<dbReference type="InterPro" id="IPR008778">
    <property type="entry name" value="Pirin_C_dom"/>
</dbReference>
<organism evidence="6 7">
    <name type="scientific">Sphingomonas adhaesiva</name>
    <dbReference type="NCBI Taxonomy" id="28212"/>
    <lineage>
        <taxon>Bacteria</taxon>
        <taxon>Pseudomonadati</taxon>
        <taxon>Pseudomonadota</taxon>
        <taxon>Alphaproteobacteria</taxon>
        <taxon>Sphingomonadales</taxon>
        <taxon>Sphingomonadaceae</taxon>
        <taxon>Sphingomonas</taxon>
    </lineage>
</organism>
<evidence type="ECO:0000313" key="6">
    <source>
        <dbReference type="EMBL" id="PCG14771.1"/>
    </source>
</evidence>
<evidence type="ECO:0000256" key="1">
    <source>
        <dbReference type="ARBA" id="ARBA00008416"/>
    </source>
</evidence>
<dbReference type="AlphaFoldDB" id="A0A2A4I851"/>
<dbReference type="InterPro" id="IPR003829">
    <property type="entry name" value="Pirin_N_dom"/>
</dbReference>
<dbReference type="PANTHER" id="PTHR13903">
    <property type="entry name" value="PIRIN-RELATED"/>
    <property type="match status" value="1"/>
</dbReference>
<dbReference type="SUPFAM" id="SSF51182">
    <property type="entry name" value="RmlC-like cupins"/>
    <property type="match status" value="1"/>
</dbReference>
<feature type="domain" description="Pirin N-terminal" evidence="4">
    <location>
        <begin position="22"/>
        <end position="127"/>
    </location>
</feature>
<dbReference type="PIRSF" id="PIRSF006232">
    <property type="entry name" value="Pirin"/>
    <property type="match status" value="1"/>
</dbReference>
<evidence type="ECO:0000256" key="3">
    <source>
        <dbReference type="RuleBase" id="RU003457"/>
    </source>
</evidence>
<dbReference type="InterPro" id="IPR011051">
    <property type="entry name" value="RmlC_Cupin_sf"/>
</dbReference>
<proteinExistence type="inferred from homology"/>
<feature type="binding site" evidence="2">
    <location>
        <position position="105"/>
    </location>
    <ligand>
        <name>Fe cation</name>
        <dbReference type="ChEBI" id="CHEBI:24875"/>
    </ligand>
</feature>
<accession>A0A2A4I851</accession>
<evidence type="ECO:0000313" key="7">
    <source>
        <dbReference type="Proteomes" id="UP000218323"/>
    </source>
</evidence>
<dbReference type="RefSeq" id="WP_066712751.1">
    <property type="nucleotide sequence ID" value="NZ_JBHIWA010000068.1"/>
</dbReference>
<reference evidence="6 7" key="1">
    <citation type="submission" date="2017-09" db="EMBL/GenBank/DDBJ databases">
        <title>Sphingomonas adhaesiva DSM 7418, whole genome shotgun sequence.</title>
        <authorList>
            <person name="Feng G."/>
            <person name="Zhu H."/>
        </authorList>
    </citation>
    <scope>NUCLEOTIDE SEQUENCE [LARGE SCALE GENOMIC DNA]</scope>
    <source>
        <strain evidence="6 7">DSM 7418</strain>
    </source>
</reference>
<evidence type="ECO:0000259" key="5">
    <source>
        <dbReference type="Pfam" id="PF05726"/>
    </source>
</evidence>
<protein>
    <submittedName>
        <fullName evidence="6">Pirin family protein</fullName>
    </submittedName>
</protein>
<keyword evidence="2" id="KW-0479">Metal-binding</keyword>
<feature type="binding site" evidence="2">
    <location>
        <position position="63"/>
    </location>
    <ligand>
        <name>Fe cation</name>
        <dbReference type="ChEBI" id="CHEBI:24875"/>
    </ligand>
</feature>
<comment type="similarity">
    <text evidence="1 3">Belongs to the pirin family.</text>
</comment>
<evidence type="ECO:0000256" key="2">
    <source>
        <dbReference type="PIRSR" id="PIRSR006232-1"/>
    </source>
</evidence>
<dbReference type="PANTHER" id="PTHR13903:SF8">
    <property type="entry name" value="PIRIN"/>
    <property type="match status" value="1"/>
</dbReference>
<keyword evidence="2" id="KW-0408">Iron</keyword>
<gene>
    <name evidence="6" type="ORF">COA07_07910</name>
</gene>
<dbReference type="Pfam" id="PF05726">
    <property type="entry name" value="Pirin_C"/>
    <property type="match status" value="1"/>
</dbReference>
<dbReference type="Pfam" id="PF02678">
    <property type="entry name" value="Pirin"/>
    <property type="match status" value="1"/>
</dbReference>
<dbReference type="InterPro" id="IPR012093">
    <property type="entry name" value="Pirin"/>
</dbReference>
<sequence>MSIHDDLVLQTLEPVTHDLGGFKVHRTLPHRERTMVGPFIFFDQMGPAHLPPGGGIDVRPHPHIGLSTVTYLFDGAFQHRDSLGTDARITPGAVNLMTAGTGIVHSERSPADVRPGGPALSGIQTWLALPDGREDIAPAFEHVEADALPLVEAGGARARVIMGDLWGVGAPTTTHATTIYADILLDASAAVPIDDAAEERAVYLVHGDATLDGLTLEPQRLYVLRPGVRAILSSARGGRAMLAGGSAFATPRHVWWNFVHSSREAINEAKRAWKAGRFAAVPGDSEAIPLPEFTPPKTVSYP</sequence>
<evidence type="ECO:0000259" key="4">
    <source>
        <dbReference type="Pfam" id="PF02678"/>
    </source>
</evidence>
<name>A0A2A4I851_9SPHN</name>
<dbReference type="EMBL" id="NWVC01000003">
    <property type="protein sequence ID" value="PCG14771.1"/>
    <property type="molecule type" value="Genomic_DNA"/>
</dbReference>
<comment type="caution">
    <text evidence="6">The sequence shown here is derived from an EMBL/GenBank/DDBJ whole genome shotgun (WGS) entry which is preliminary data.</text>
</comment>
<keyword evidence="7" id="KW-1185">Reference proteome</keyword>
<dbReference type="Proteomes" id="UP000218323">
    <property type="component" value="Unassembled WGS sequence"/>
</dbReference>
<dbReference type="Gene3D" id="2.60.120.10">
    <property type="entry name" value="Jelly Rolls"/>
    <property type="match status" value="2"/>
</dbReference>
<dbReference type="InterPro" id="IPR014710">
    <property type="entry name" value="RmlC-like_jellyroll"/>
</dbReference>
<feature type="binding site" evidence="2">
    <location>
        <position position="61"/>
    </location>
    <ligand>
        <name>Fe cation</name>
        <dbReference type="ChEBI" id="CHEBI:24875"/>
    </ligand>
</feature>
<feature type="domain" description="Pirin C-terminal" evidence="5">
    <location>
        <begin position="180"/>
        <end position="278"/>
    </location>
</feature>